<evidence type="ECO:0000256" key="1">
    <source>
        <dbReference type="ARBA" id="ARBA00022491"/>
    </source>
</evidence>
<comment type="caution">
    <text evidence="6">The sequence shown here is derived from an EMBL/GenBank/DDBJ whole genome shotgun (WGS) entry which is preliminary data.</text>
</comment>
<dbReference type="GO" id="GO:0003700">
    <property type="term" value="F:DNA-binding transcription factor activity"/>
    <property type="evidence" value="ECO:0007669"/>
    <property type="project" value="InterPro"/>
</dbReference>
<keyword evidence="2" id="KW-0805">Transcription regulation</keyword>
<dbReference type="Gene3D" id="1.10.10.10">
    <property type="entry name" value="Winged helix-like DNA-binding domain superfamily/Winged helix DNA-binding domain"/>
    <property type="match status" value="1"/>
</dbReference>
<dbReference type="Pfam" id="PF13377">
    <property type="entry name" value="Peripla_BP_3"/>
    <property type="match status" value="1"/>
</dbReference>
<dbReference type="AlphaFoldDB" id="A0AAE3DPC6"/>
<evidence type="ECO:0000259" key="5">
    <source>
        <dbReference type="PROSITE" id="PS50949"/>
    </source>
</evidence>
<reference evidence="6 7" key="1">
    <citation type="submission" date="2021-10" db="EMBL/GenBank/DDBJ databases">
        <title>Anaerobic single-cell dispensing facilitates the cultivation of human gut bacteria.</title>
        <authorList>
            <person name="Afrizal A."/>
        </authorList>
    </citation>
    <scope>NUCLEOTIDE SEQUENCE [LARGE SCALE GENOMIC DNA]</scope>
    <source>
        <strain evidence="6 7">CLA-AA-H244</strain>
    </source>
</reference>
<dbReference type="SUPFAM" id="SSF46785">
    <property type="entry name" value="Winged helix' DNA-binding domain"/>
    <property type="match status" value="1"/>
</dbReference>
<dbReference type="Gene3D" id="3.40.50.2300">
    <property type="match status" value="2"/>
</dbReference>
<dbReference type="InterPro" id="IPR036390">
    <property type="entry name" value="WH_DNA-bd_sf"/>
</dbReference>
<proteinExistence type="predicted"/>
<dbReference type="Proteomes" id="UP001199355">
    <property type="component" value="Unassembled WGS sequence"/>
</dbReference>
<organism evidence="6 7">
    <name type="scientific">Gallintestinimicrobium propionicum</name>
    <dbReference type="NCBI Taxonomy" id="2981770"/>
    <lineage>
        <taxon>Bacteria</taxon>
        <taxon>Bacillati</taxon>
        <taxon>Bacillota</taxon>
        <taxon>Clostridia</taxon>
        <taxon>Lachnospirales</taxon>
        <taxon>Lachnospiraceae</taxon>
        <taxon>Gallintestinimicrobium</taxon>
    </lineage>
</organism>
<keyword evidence="7" id="KW-1185">Reference proteome</keyword>
<evidence type="ECO:0000313" key="7">
    <source>
        <dbReference type="Proteomes" id="UP001199355"/>
    </source>
</evidence>
<dbReference type="EMBL" id="JAJEQF010000072">
    <property type="protein sequence ID" value="MCC2169216.1"/>
    <property type="molecule type" value="Genomic_DNA"/>
</dbReference>
<evidence type="ECO:0000256" key="3">
    <source>
        <dbReference type="ARBA" id="ARBA00023125"/>
    </source>
</evidence>
<keyword evidence="4" id="KW-0804">Transcription</keyword>
<dbReference type="PANTHER" id="PTHR30146:SF95">
    <property type="entry name" value="RIBOSE OPERON REPRESSOR"/>
    <property type="match status" value="1"/>
</dbReference>
<dbReference type="PRINTS" id="PR00035">
    <property type="entry name" value="HTHGNTR"/>
</dbReference>
<protein>
    <submittedName>
        <fullName evidence="6">GntR family transcriptional regulator</fullName>
    </submittedName>
</protein>
<accession>A0AAE3DPC6</accession>
<keyword evidence="1" id="KW-0678">Repressor</keyword>
<dbReference type="InterPro" id="IPR046335">
    <property type="entry name" value="LacI/GalR-like_sensor"/>
</dbReference>
<dbReference type="RefSeq" id="WP_021914277.1">
    <property type="nucleotide sequence ID" value="NZ_JAJEQF010000072.1"/>
</dbReference>
<dbReference type="InterPro" id="IPR036388">
    <property type="entry name" value="WH-like_DNA-bd_sf"/>
</dbReference>
<dbReference type="SMART" id="SM00345">
    <property type="entry name" value="HTH_GNTR"/>
    <property type="match status" value="1"/>
</dbReference>
<dbReference type="InterPro" id="IPR028082">
    <property type="entry name" value="Peripla_BP_I"/>
</dbReference>
<evidence type="ECO:0000256" key="2">
    <source>
        <dbReference type="ARBA" id="ARBA00023015"/>
    </source>
</evidence>
<dbReference type="CDD" id="cd07377">
    <property type="entry name" value="WHTH_GntR"/>
    <property type="match status" value="1"/>
</dbReference>
<feature type="domain" description="HTH gntR-type" evidence="5">
    <location>
        <begin position="6"/>
        <end position="74"/>
    </location>
</feature>
<dbReference type="SUPFAM" id="SSF53822">
    <property type="entry name" value="Periplasmic binding protein-like I"/>
    <property type="match status" value="1"/>
</dbReference>
<evidence type="ECO:0000256" key="4">
    <source>
        <dbReference type="ARBA" id="ARBA00023163"/>
    </source>
</evidence>
<keyword evidence="3" id="KW-0238">DNA-binding</keyword>
<dbReference type="Pfam" id="PF00392">
    <property type="entry name" value="GntR"/>
    <property type="match status" value="1"/>
</dbReference>
<dbReference type="PROSITE" id="PS50949">
    <property type="entry name" value="HTH_GNTR"/>
    <property type="match status" value="1"/>
</dbReference>
<dbReference type="PANTHER" id="PTHR30146">
    <property type="entry name" value="LACI-RELATED TRANSCRIPTIONAL REPRESSOR"/>
    <property type="match status" value="1"/>
</dbReference>
<name>A0AAE3DPC6_9FIRM</name>
<dbReference type="GO" id="GO:0000976">
    <property type="term" value="F:transcription cis-regulatory region binding"/>
    <property type="evidence" value="ECO:0007669"/>
    <property type="project" value="TreeGrafter"/>
</dbReference>
<dbReference type="InterPro" id="IPR000524">
    <property type="entry name" value="Tscrpt_reg_HTH_GntR"/>
</dbReference>
<sequence>MEKTNQPLYQQLMEDVRSQIENSLLLPGDKLPTEREFMQKYNVSRITVSKALNELKAEGLITRFPNKGSFVARSASPLAAAAQVPLEAPSVLLPASASAQLPAVPEGSTSDTAFTEIACILPSISDQFSLSMVNGILSAFPMDSYICHLFQSFNPSLENRLLQKCIDTGISGIVLFPQDQPFFSEQLLYLLLQKYPLVLIDRNLPRLDTSYVIGDNKTGGALCLRHLHALGHQRICFVSSARRNTFTVRSRIDGILQEAEARNIPESSITIWDFFNKHQPYVHYQKQMMKLIREERITAFIAAESTTCAYLYSLFATMNLRVPEDISLMSFDKPLVESQRPDFFTHISQSEYLMGKEAGTILKHQIETRDPQVTHRVMSPLLEVRKSTRAIVL</sequence>
<gene>
    <name evidence="6" type="ORF">LKD45_16275</name>
</gene>
<evidence type="ECO:0000313" key="6">
    <source>
        <dbReference type="EMBL" id="MCC2169216.1"/>
    </source>
</evidence>
<dbReference type="CDD" id="cd06267">
    <property type="entry name" value="PBP1_LacI_sugar_binding-like"/>
    <property type="match status" value="1"/>
</dbReference>